<dbReference type="AlphaFoldDB" id="A0A892IDR4"/>
<dbReference type="Proteomes" id="UP000625568">
    <property type="component" value="Chromosome 2"/>
</dbReference>
<organism evidence="1 2">
    <name type="scientific">Burkholderia dolosa</name>
    <dbReference type="NCBI Taxonomy" id="152500"/>
    <lineage>
        <taxon>Bacteria</taxon>
        <taxon>Pseudomonadati</taxon>
        <taxon>Pseudomonadota</taxon>
        <taxon>Betaproteobacteria</taxon>
        <taxon>Burkholderiales</taxon>
        <taxon>Burkholderiaceae</taxon>
        <taxon>Burkholderia</taxon>
        <taxon>Burkholderia cepacia complex</taxon>
    </lineage>
</organism>
<name>A0A892IDR4_9BURK</name>
<dbReference type="EMBL" id="CP069483">
    <property type="protein sequence ID" value="QRO79010.1"/>
    <property type="molecule type" value="Genomic_DNA"/>
</dbReference>
<dbReference type="GeneID" id="93128840"/>
<evidence type="ECO:0000313" key="1">
    <source>
        <dbReference type="EMBL" id="QRO79010.1"/>
    </source>
</evidence>
<protein>
    <submittedName>
        <fullName evidence="1">Uncharacterized protein</fullName>
    </submittedName>
</protein>
<proteinExistence type="predicted"/>
<dbReference type="RefSeq" id="WP_035974982.1">
    <property type="nucleotide sequence ID" value="NZ_CABVPR010000016.1"/>
</dbReference>
<sequence>MSTVCKQAVVSGKTVQVVLISDAATAKIYIVDDEDGPLPPRTMSVEQYARAGMSSEEIARHVLHVVSTSIEQLARVQATHDDAAAQSG</sequence>
<evidence type="ECO:0000313" key="2">
    <source>
        <dbReference type="Proteomes" id="UP000625568"/>
    </source>
</evidence>
<accession>A0A892IDR4</accession>
<gene>
    <name evidence="1" type="ORF">I6K02_20785</name>
</gene>
<keyword evidence="2" id="KW-1185">Reference proteome</keyword>
<reference evidence="1 2" key="1">
    <citation type="submission" date="2021-02" db="EMBL/GenBank/DDBJ databases">
        <title>FDA dAtabase for Regulatory Grade micrObial Sequences (FDA-ARGOS): Supporting development and validation of Infectious Disease Dx tests.</title>
        <authorList>
            <person name="Minogue T."/>
            <person name="Wolcott M."/>
            <person name="Wasieloski L."/>
            <person name="Aguilar W."/>
            <person name="Moore D."/>
            <person name="Jaissle J."/>
            <person name="Tallon L."/>
            <person name="Sadzewicz L."/>
            <person name="Zhao X."/>
            <person name="Boylan J."/>
            <person name="Ott S."/>
            <person name="Bowen H."/>
            <person name="Vavikolanu K."/>
            <person name="Mehta A."/>
            <person name="Aluvathingal J."/>
            <person name="Nadendla S."/>
            <person name="Yan Y."/>
            <person name="Sichtig H."/>
        </authorList>
    </citation>
    <scope>NUCLEOTIDE SEQUENCE [LARGE SCALE GENOMIC DNA]</scope>
    <source>
        <strain evidence="1 2">FDAARGOS_1272</strain>
    </source>
</reference>